<evidence type="ECO:0000256" key="3">
    <source>
        <dbReference type="ARBA" id="ARBA00023002"/>
    </source>
</evidence>
<dbReference type="Pfam" id="PF00296">
    <property type="entry name" value="Bac_luciferase"/>
    <property type="match status" value="1"/>
</dbReference>
<keyword evidence="1" id="KW-0285">Flavoprotein</keyword>
<keyword evidence="4" id="KW-0503">Monooxygenase</keyword>
<evidence type="ECO:0000313" key="8">
    <source>
        <dbReference type="EMBL" id="CAB5012475.1"/>
    </source>
</evidence>
<dbReference type="EMBL" id="CAFBPQ010000001">
    <property type="protein sequence ID" value="CAB5012475.1"/>
    <property type="molecule type" value="Genomic_DNA"/>
</dbReference>
<keyword evidence="3" id="KW-0560">Oxidoreductase</keyword>
<dbReference type="PANTHER" id="PTHR42847:SF4">
    <property type="entry name" value="ALKANESULFONATE MONOOXYGENASE-RELATED"/>
    <property type="match status" value="1"/>
</dbReference>
<name>A0A6J7LQ96_9ZZZZ</name>
<accession>A0A6J7LQ96</accession>
<evidence type="ECO:0000256" key="1">
    <source>
        <dbReference type="ARBA" id="ARBA00022630"/>
    </source>
</evidence>
<dbReference type="GO" id="GO:0008726">
    <property type="term" value="F:alkanesulfonate monooxygenase activity"/>
    <property type="evidence" value="ECO:0007669"/>
    <property type="project" value="TreeGrafter"/>
</dbReference>
<dbReference type="EMBL" id="CAFBOF010000001">
    <property type="protein sequence ID" value="CAB4967909.1"/>
    <property type="molecule type" value="Genomic_DNA"/>
</dbReference>
<evidence type="ECO:0000259" key="5">
    <source>
        <dbReference type="Pfam" id="PF00296"/>
    </source>
</evidence>
<feature type="domain" description="Luciferase-like" evidence="5">
    <location>
        <begin position="12"/>
        <end position="238"/>
    </location>
</feature>
<dbReference type="SUPFAM" id="SSF51679">
    <property type="entry name" value="Bacterial luciferase-like"/>
    <property type="match status" value="1"/>
</dbReference>
<gene>
    <name evidence="6" type="ORF">UFOPK3605_00020</name>
    <name evidence="7" type="ORF">UFOPK3897_00024</name>
    <name evidence="8" type="ORF">UFOPK4121_00135</name>
</gene>
<dbReference type="InterPro" id="IPR050172">
    <property type="entry name" value="SsuD_RutA_monooxygenase"/>
</dbReference>
<reference evidence="7" key="1">
    <citation type="submission" date="2020-05" db="EMBL/GenBank/DDBJ databases">
        <authorList>
            <person name="Chiriac C."/>
            <person name="Salcher M."/>
            <person name="Ghai R."/>
            <person name="Kavagutti S V."/>
        </authorList>
    </citation>
    <scope>NUCLEOTIDE SEQUENCE</scope>
</reference>
<dbReference type="EMBL" id="CAFBMM010000001">
    <property type="protein sequence ID" value="CAB4893048.1"/>
    <property type="molecule type" value="Genomic_DNA"/>
</dbReference>
<dbReference type="InterPro" id="IPR011251">
    <property type="entry name" value="Luciferase-like_dom"/>
</dbReference>
<dbReference type="Gene3D" id="3.20.20.30">
    <property type="entry name" value="Luciferase-like domain"/>
    <property type="match status" value="1"/>
</dbReference>
<dbReference type="PANTHER" id="PTHR42847">
    <property type="entry name" value="ALKANESULFONATE MONOOXYGENASE"/>
    <property type="match status" value="1"/>
</dbReference>
<dbReference type="NCBIfam" id="TIGR03619">
    <property type="entry name" value="F420_Rv2161c"/>
    <property type="match status" value="1"/>
</dbReference>
<evidence type="ECO:0000313" key="7">
    <source>
        <dbReference type="EMBL" id="CAB4967909.1"/>
    </source>
</evidence>
<dbReference type="AlphaFoldDB" id="A0A6J7LQ96"/>
<dbReference type="InterPro" id="IPR036661">
    <property type="entry name" value="Luciferase-like_sf"/>
</dbReference>
<organism evidence="7">
    <name type="scientific">freshwater metagenome</name>
    <dbReference type="NCBI Taxonomy" id="449393"/>
    <lineage>
        <taxon>unclassified sequences</taxon>
        <taxon>metagenomes</taxon>
        <taxon>ecological metagenomes</taxon>
    </lineage>
</organism>
<evidence type="ECO:0000256" key="4">
    <source>
        <dbReference type="ARBA" id="ARBA00023033"/>
    </source>
</evidence>
<dbReference type="InterPro" id="IPR019921">
    <property type="entry name" value="Lucif-like_OxRdtase_Rv2161c"/>
</dbReference>
<proteinExistence type="predicted"/>
<evidence type="ECO:0000313" key="6">
    <source>
        <dbReference type="EMBL" id="CAB4893048.1"/>
    </source>
</evidence>
<keyword evidence="2" id="KW-0288">FMN</keyword>
<evidence type="ECO:0000256" key="2">
    <source>
        <dbReference type="ARBA" id="ARBA00022643"/>
    </source>
</evidence>
<protein>
    <submittedName>
        <fullName evidence="7">Unannotated protein</fullName>
    </submittedName>
</protein>
<dbReference type="GO" id="GO:0046306">
    <property type="term" value="P:alkanesulfonate catabolic process"/>
    <property type="evidence" value="ECO:0007669"/>
    <property type="project" value="TreeGrafter"/>
</dbReference>
<sequence>MKFGIALGRLNPAFFVEATLAAEALGYESIWLPEHLIFTTKMSNSPHPGESHPPVPPNTPIFDAFAYLAFLAGKTENIRLGTHVYNIGLRHPFVAARAVQTLDIVSAGRVEFGIGASWLEEEWVAAELDFASRGRRVDEALEVCKRLWSESEVSYSGEFFNFEGAVFEPKCVQSGGPPILVGGESAPALRRAARLGDGWIGMGHDFSSGAKQIQRLRELLESENRDPDAFEYCLGGAVDSLADVERWTEIGVTRLVISPWPRSREALEGIDRFAQEIMNKT</sequence>